<dbReference type="Proteomes" id="UP001499852">
    <property type="component" value="Unassembled WGS sequence"/>
</dbReference>
<dbReference type="RefSeq" id="WP_345735071.1">
    <property type="nucleotide sequence ID" value="NZ_BAABIA010000002.1"/>
</dbReference>
<name>A0ABP9NZ38_9BACT</name>
<evidence type="ECO:0008006" key="3">
    <source>
        <dbReference type="Google" id="ProtNLM"/>
    </source>
</evidence>
<accession>A0ABP9NZ38</accession>
<reference evidence="2" key="1">
    <citation type="journal article" date="2019" name="Int. J. Syst. Evol. Microbiol.">
        <title>The Global Catalogue of Microorganisms (GCM) 10K type strain sequencing project: providing services to taxonomists for standard genome sequencing and annotation.</title>
        <authorList>
            <consortium name="The Broad Institute Genomics Platform"/>
            <consortium name="The Broad Institute Genome Sequencing Center for Infectious Disease"/>
            <person name="Wu L."/>
            <person name="Ma J."/>
        </authorList>
    </citation>
    <scope>NUCLEOTIDE SEQUENCE [LARGE SCALE GENOMIC DNA]</scope>
    <source>
        <strain evidence="2">JCM 18053</strain>
    </source>
</reference>
<dbReference type="EMBL" id="BAABIA010000002">
    <property type="protein sequence ID" value="GAA5135155.1"/>
    <property type="molecule type" value="Genomic_DNA"/>
</dbReference>
<proteinExistence type="predicted"/>
<protein>
    <recommendedName>
        <fullName evidence="3">Helix-turn-helix domain-containing protein</fullName>
    </recommendedName>
</protein>
<keyword evidence="2" id="KW-1185">Reference proteome</keyword>
<evidence type="ECO:0000313" key="1">
    <source>
        <dbReference type="EMBL" id="GAA5135155.1"/>
    </source>
</evidence>
<sequence length="105" mass="11893">MKPSANSSDKQLKAISLEQVLQKRQLDQALNAKEFAVLVGISYSTARDWFRTPGFPVFRGVVFWQDFAQWRTSRPRGESSEHKQAERLTVAGLPTRAAKILMGTR</sequence>
<comment type="caution">
    <text evidence="1">The sequence shown here is derived from an EMBL/GenBank/DDBJ whole genome shotgun (WGS) entry which is preliminary data.</text>
</comment>
<gene>
    <name evidence="1" type="ORF">GCM10023213_07970</name>
</gene>
<evidence type="ECO:0000313" key="2">
    <source>
        <dbReference type="Proteomes" id="UP001499852"/>
    </source>
</evidence>
<organism evidence="1 2">
    <name type="scientific">Prosthecobacter algae</name>
    <dbReference type="NCBI Taxonomy" id="1144682"/>
    <lineage>
        <taxon>Bacteria</taxon>
        <taxon>Pseudomonadati</taxon>
        <taxon>Verrucomicrobiota</taxon>
        <taxon>Verrucomicrobiia</taxon>
        <taxon>Verrucomicrobiales</taxon>
        <taxon>Verrucomicrobiaceae</taxon>
        <taxon>Prosthecobacter</taxon>
    </lineage>
</organism>